<evidence type="ECO:0000256" key="5">
    <source>
        <dbReference type="ARBA" id="ARBA00022982"/>
    </source>
</evidence>
<evidence type="ECO:0000256" key="4">
    <source>
        <dbReference type="ARBA" id="ARBA00022643"/>
    </source>
</evidence>
<sequence>MSRLVVWREHLGYQGLSLALMALVASAALVIGDRLTAPAIEVAERRDFSASLAQVLPPGSYDNDLLQDQVQITPPDQRPVTLYRARLGQRITGVVFKTSARGYAGDIQLVLGIDPEGRLLGVQVTKHSETPGLGDKIERNKSNWVLAFTGKSLGDPAPERWAVKKDGGVFDQFTGATITPRATVKAIKLGLEFFAAHRQEILQ</sequence>
<dbReference type="NCBIfam" id="NF002519">
    <property type="entry name" value="PRK01908.1"/>
    <property type="match status" value="1"/>
</dbReference>
<protein>
    <recommendedName>
        <fullName evidence="6">Ion-translocating oxidoreductase complex subunit G</fullName>
        <ecNumber evidence="6">7.-.-.-</ecNumber>
    </recommendedName>
    <alternativeName>
        <fullName evidence="6">Rnf electron transport complex subunit G</fullName>
    </alternativeName>
</protein>
<dbReference type="Pfam" id="PF04205">
    <property type="entry name" value="FMN_bind"/>
    <property type="match status" value="1"/>
</dbReference>
<reference evidence="8 9" key="1">
    <citation type="submission" date="2019-12" db="EMBL/GenBank/DDBJ databases">
        <title>The complete genome of the thermophilic, anoxygenic phototrophic gammaproteobacterium Thermochromatium tepidum.</title>
        <authorList>
            <person name="Sattley W.M."/>
            <person name="Swingley W.D."/>
            <person name="Burchell B.M."/>
            <person name="Gurbani S.A."/>
            <person name="Kujawa C.M."/>
            <person name="Nuccio D.A."/>
            <person name="Schladweiler J."/>
            <person name="Shaffer K.N."/>
            <person name="Stokes L.M."/>
            <person name="Touchman J.W."/>
            <person name="Blankenship R.E."/>
            <person name="Madigan M.T."/>
        </authorList>
    </citation>
    <scope>NUCLEOTIDE SEQUENCE [LARGE SCALE GENOMIC DNA]</scope>
    <source>
        <strain evidence="8 9">ATCC 43061</strain>
    </source>
</reference>
<dbReference type="AlphaFoldDB" id="A0A6I6EG67"/>
<dbReference type="EMBL" id="CP039268">
    <property type="protein sequence ID" value="QGU33200.1"/>
    <property type="molecule type" value="Genomic_DNA"/>
</dbReference>
<dbReference type="GO" id="GO:0010181">
    <property type="term" value="F:FMN binding"/>
    <property type="evidence" value="ECO:0007669"/>
    <property type="project" value="InterPro"/>
</dbReference>
<keyword evidence="6" id="KW-0997">Cell inner membrane</keyword>
<dbReference type="GO" id="GO:0005886">
    <property type="term" value="C:plasma membrane"/>
    <property type="evidence" value="ECO:0007669"/>
    <property type="project" value="UniProtKB-SubCell"/>
</dbReference>
<keyword evidence="6" id="KW-0812">Transmembrane</keyword>
<dbReference type="PANTHER" id="PTHR36118">
    <property type="entry name" value="ION-TRANSLOCATING OXIDOREDUCTASE COMPLEX SUBUNIT G"/>
    <property type="match status" value="1"/>
</dbReference>
<dbReference type="KEGG" id="ttp:E6P07_09565"/>
<comment type="cofactor">
    <cofactor evidence="6">
        <name>FMN</name>
        <dbReference type="ChEBI" id="CHEBI:58210"/>
    </cofactor>
</comment>
<comment type="similarity">
    <text evidence="6">Belongs to the RnfG family.</text>
</comment>
<dbReference type="PANTHER" id="PTHR36118:SF1">
    <property type="entry name" value="ION-TRANSLOCATING OXIDOREDUCTASE COMPLEX SUBUNIT G"/>
    <property type="match status" value="1"/>
</dbReference>
<gene>
    <name evidence="8" type="primary">rsxG</name>
    <name evidence="6" type="synonym">rnfG</name>
    <name evidence="8" type="ORF">E6P07_09565</name>
</gene>
<dbReference type="NCBIfam" id="TIGR01947">
    <property type="entry name" value="rnfG"/>
    <property type="match status" value="1"/>
</dbReference>
<dbReference type="RefSeq" id="WP_153975394.1">
    <property type="nucleotide sequence ID" value="NZ_CP039268.1"/>
</dbReference>
<keyword evidence="5 6" id="KW-0249">Electron transport</keyword>
<comment type="subcellular location">
    <subcellularLocation>
        <location evidence="6">Cell inner membrane</location>
        <topology evidence="6">Single-pass membrane protein</topology>
    </subcellularLocation>
</comment>
<dbReference type="EC" id="7.-.-.-" evidence="6"/>
<evidence type="ECO:0000256" key="1">
    <source>
        <dbReference type="ARBA" id="ARBA00022448"/>
    </source>
</evidence>
<feature type="modified residue" description="FMN phosphoryl threonine" evidence="6">
    <location>
        <position position="177"/>
    </location>
</feature>
<evidence type="ECO:0000256" key="3">
    <source>
        <dbReference type="ARBA" id="ARBA00022630"/>
    </source>
</evidence>
<keyword evidence="4 6" id="KW-0288">FMN</keyword>
<dbReference type="SMART" id="SM00900">
    <property type="entry name" value="FMN_bind"/>
    <property type="match status" value="1"/>
</dbReference>
<organism evidence="8 9">
    <name type="scientific">Thermochromatium tepidum ATCC 43061</name>
    <dbReference type="NCBI Taxonomy" id="316276"/>
    <lineage>
        <taxon>Bacteria</taxon>
        <taxon>Pseudomonadati</taxon>
        <taxon>Pseudomonadota</taxon>
        <taxon>Gammaproteobacteria</taxon>
        <taxon>Chromatiales</taxon>
        <taxon>Chromatiaceae</taxon>
        <taxon>Thermochromatium</taxon>
    </lineage>
</organism>
<dbReference type="OrthoDB" id="9784165at2"/>
<evidence type="ECO:0000256" key="6">
    <source>
        <dbReference type="HAMAP-Rule" id="MF_00479"/>
    </source>
</evidence>
<feature type="domain" description="FMN-binding" evidence="7">
    <location>
        <begin position="102"/>
        <end position="194"/>
    </location>
</feature>
<keyword evidence="9" id="KW-1185">Reference proteome</keyword>
<keyword evidence="6" id="KW-1278">Translocase</keyword>
<comment type="function">
    <text evidence="6">Part of a membrane-bound complex that couples electron transfer with translocation of ions across the membrane.</text>
</comment>
<keyword evidence="1 6" id="KW-0813">Transport</keyword>
<evidence type="ECO:0000256" key="2">
    <source>
        <dbReference type="ARBA" id="ARBA00022553"/>
    </source>
</evidence>
<evidence type="ECO:0000313" key="8">
    <source>
        <dbReference type="EMBL" id="QGU33200.1"/>
    </source>
</evidence>
<dbReference type="GO" id="GO:0022900">
    <property type="term" value="P:electron transport chain"/>
    <property type="evidence" value="ECO:0007669"/>
    <property type="project" value="UniProtKB-UniRule"/>
</dbReference>
<dbReference type="InterPro" id="IPR010209">
    <property type="entry name" value="Ion_transpt_RnfG/RsxG"/>
</dbReference>
<evidence type="ECO:0000259" key="7">
    <source>
        <dbReference type="SMART" id="SM00900"/>
    </source>
</evidence>
<keyword evidence="3 6" id="KW-0285">Flavoprotein</keyword>
<dbReference type="InterPro" id="IPR007329">
    <property type="entry name" value="FMN-bd"/>
</dbReference>
<keyword evidence="6" id="KW-1003">Cell membrane</keyword>
<dbReference type="GO" id="GO:0009055">
    <property type="term" value="F:electron transfer activity"/>
    <property type="evidence" value="ECO:0007669"/>
    <property type="project" value="InterPro"/>
</dbReference>
<dbReference type="PIRSF" id="PIRSF006091">
    <property type="entry name" value="E_trnsport_RnfG"/>
    <property type="match status" value="1"/>
</dbReference>
<evidence type="ECO:0000313" key="9">
    <source>
        <dbReference type="Proteomes" id="UP000426424"/>
    </source>
</evidence>
<dbReference type="Proteomes" id="UP000426424">
    <property type="component" value="Chromosome"/>
</dbReference>
<keyword evidence="6" id="KW-1133">Transmembrane helix</keyword>
<comment type="subunit">
    <text evidence="6">The complex is composed of six subunits: RnfA, RnfB, RnfC, RnfD, RnfE and RnfG.</text>
</comment>
<name>A0A6I6EG67_THETI</name>
<keyword evidence="6" id="KW-0472">Membrane</keyword>
<keyword evidence="2 6" id="KW-0597">Phosphoprotein</keyword>
<dbReference type="HAMAP" id="MF_00479">
    <property type="entry name" value="RsxG_RnfG"/>
    <property type="match status" value="1"/>
</dbReference>
<proteinExistence type="inferred from homology"/>
<accession>A0A6I6EG67</accession>